<organism evidence="15 16">
    <name type="scientific">Catenulispora subtropica</name>
    <dbReference type="NCBI Taxonomy" id="450798"/>
    <lineage>
        <taxon>Bacteria</taxon>
        <taxon>Bacillati</taxon>
        <taxon>Actinomycetota</taxon>
        <taxon>Actinomycetes</taxon>
        <taxon>Catenulisporales</taxon>
        <taxon>Catenulisporaceae</taxon>
        <taxon>Catenulispora</taxon>
    </lineage>
</organism>
<dbReference type="Proteomes" id="UP001499854">
    <property type="component" value="Unassembled WGS sequence"/>
</dbReference>
<comment type="caution">
    <text evidence="15">The sequence shown here is derived from an EMBL/GenBank/DDBJ whole genome shotgun (WGS) entry which is preliminary data.</text>
</comment>
<comment type="subunit">
    <text evidence="13">Homodimer.</text>
</comment>
<keyword evidence="7 13" id="KW-0808">Transferase</keyword>
<evidence type="ECO:0000256" key="3">
    <source>
        <dbReference type="ARBA" id="ARBA00006904"/>
    </source>
</evidence>
<evidence type="ECO:0000256" key="4">
    <source>
        <dbReference type="ARBA" id="ARBA00022490"/>
    </source>
</evidence>
<dbReference type="InterPro" id="IPR006272">
    <property type="entry name" value="Pser_aminoTfrase_mycobac"/>
</dbReference>
<dbReference type="InterPro" id="IPR000192">
    <property type="entry name" value="Aminotrans_V_dom"/>
</dbReference>
<comment type="pathway">
    <text evidence="13">Cofactor biosynthesis; pyridoxine 5'-phosphate biosynthesis; pyridoxine 5'-phosphate from D-erythrose 4-phosphate: step 3/5.</text>
</comment>
<evidence type="ECO:0000256" key="9">
    <source>
        <dbReference type="ARBA" id="ARBA00023096"/>
    </source>
</evidence>
<keyword evidence="10 13" id="KW-0718">Serine biosynthesis</keyword>
<dbReference type="InterPro" id="IPR015424">
    <property type="entry name" value="PyrdxlP-dep_Trfase"/>
</dbReference>
<sequence>MSRFTDWTPNPGHKTVTMRRGLANDAPGHRFLLSSHFSENRVADITIPADLLPSDGRFGCGPSKVRPEAVAKLATEGAQLLGTSHRQAPVKNLVGRVRAGVSELFGLPEGYEVVLGNGGSTAFWDIAAFGLVRAKSQHLSFGEFSSKFASSVKAAPWLQAPSIIASEPGTHPQAVAEAGVDVYALTHNETSTGVAMPIARPEGADEGALVLVDATSGAGGLPVDVSETDVYYFAPQKNFASDGGLWIGLFSPAALERAAEIGASDRYVPPFFSLPTAIDNSTKNQTYNTPSVATLFLMAEQLDWLNGNGGLAWATARTADSSARLYAWAERTAYTTPFVADPAQRSQVVGTIDLAEGISADKVSAALRENGIVDTDAYRKLGRNQLRIAMFPAVEPDDIDKLTASIDYVVERLA</sequence>
<evidence type="ECO:0000259" key="14">
    <source>
        <dbReference type="Pfam" id="PF00266"/>
    </source>
</evidence>
<dbReference type="HAMAP" id="MF_00160">
    <property type="entry name" value="SerC_aminotrans_5"/>
    <property type="match status" value="1"/>
</dbReference>
<dbReference type="PANTHER" id="PTHR21152">
    <property type="entry name" value="AMINOTRANSFERASE CLASS V"/>
    <property type="match status" value="1"/>
</dbReference>
<protein>
    <recommendedName>
        <fullName evidence="13">Phosphoserine aminotransferase</fullName>
        <ecNumber evidence="13">2.6.1.52</ecNumber>
    </recommendedName>
    <alternativeName>
        <fullName evidence="13">Phosphohydroxythreonine aminotransferase</fullName>
        <shortName evidence="13">PSAT</shortName>
    </alternativeName>
</protein>
<reference evidence="15 16" key="1">
    <citation type="journal article" date="2019" name="Int. J. Syst. Evol. Microbiol.">
        <title>The Global Catalogue of Microorganisms (GCM) 10K type strain sequencing project: providing services to taxonomists for standard genome sequencing and annotation.</title>
        <authorList>
            <consortium name="The Broad Institute Genomics Platform"/>
            <consortium name="The Broad Institute Genome Sequencing Center for Infectious Disease"/>
            <person name="Wu L."/>
            <person name="Ma J."/>
        </authorList>
    </citation>
    <scope>NUCLEOTIDE SEQUENCE [LARGE SCALE GENOMIC DNA]</scope>
    <source>
        <strain evidence="15 16">JCM 16013</strain>
    </source>
</reference>
<comment type="caution">
    <text evidence="13">Lacks conserved residue(s) required for the propagation of feature annotation.</text>
</comment>
<evidence type="ECO:0000256" key="11">
    <source>
        <dbReference type="ARBA" id="ARBA00047630"/>
    </source>
</evidence>
<dbReference type="Gene3D" id="3.90.1150.10">
    <property type="entry name" value="Aspartate Aminotransferase, domain 1"/>
    <property type="match status" value="1"/>
</dbReference>
<evidence type="ECO:0000256" key="2">
    <source>
        <dbReference type="ARBA" id="ARBA00005099"/>
    </source>
</evidence>
<feature type="binding site" evidence="13">
    <location>
        <begin position="288"/>
        <end position="289"/>
    </location>
    <ligand>
        <name>pyridoxal 5'-phosphate</name>
        <dbReference type="ChEBI" id="CHEBI:597326"/>
    </ligand>
</feature>
<feature type="binding site" evidence="13">
    <location>
        <position position="144"/>
    </location>
    <ligand>
        <name>pyridoxal 5'-phosphate</name>
        <dbReference type="ChEBI" id="CHEBI:597326"/>
    </ligand>
</feature>
<evidence type="ECO:0000256" key="10">
    <source>
        <dbReference type="ARBA" id="ARBA00023299"/>
    </source>
</evidence>
<evidence type="ECO:0000313" key="15">
    <source>
        <dbReference type="EMBL" id="GAA1975635.1"/>
    </source>
</evidence>
<dbReference type="EC" id="2.6.1.52" evidence="13"/>
<comment type="function">
    <text evidence="1 13">Catalyzes the reversible conversion of 3-phosphohydroxypyruvate to phosphoserine and of 3-hydroxy-2-oxo-4-phosphonooxybutanoate to phosphohydroxythreonine.</text>
</comment>
<keyword evidence="9 13" id="KW-0664">Pyridoxine biosynthesis</keyword>
<comment type="similarity">
    <text evidence="3 13">Belongs to the class-V pyridoxal-phosphate-dependent aminotransferase family. SerC subfamily.</text>
</comment>
<dbReference type="PANTHER" id="PTHR21152:SF40">
    <property type="entry name" value="ALANINE--GLYOXYLATE AMINOTRANSFERASE"/>
    <property type="match status" value="1"/>
</dbReference>
<dbReference type="InterPro" id="IPR015422">
    <property type="entry name" value="PyrdxlP-dep_Trfase_small"/>
</dbReference>
<feature type="binding site" evidence="13">
    <location>
        <position position="236"/>
    </location>
    <ligand>
        <name>pyridoxal 5'-phosphate</name>
        <dbReference type="ChEBI" id="CHEBI:597326"/>
    </ligand>
</feature>
<gene>
    <name evidence="13 15" type="primary">serC</name>
    <name evidence="15" type="ORF">GCM10009838_39790</name>
</gene>
<name>A0ABN2RVQ6_9ACTN</name>
<keyword evidence="6 13" id="KW-0028">Amino-acid biosynthesis</keyword>
<evidence type="ECO:0000256" key="7">
    <source>
        <dbReference type="ARBA" id="ARBA00022679"/>
    </source>
</evidence>
<accession>A0ABN2RVQ6</accession>
<comment type="subcellular location">
    <subcellularLocation>
        <location evidence="13">Cytoplasm</location>
    </subcellularLocation>
</comment>
<dbReference type="InterPro" id="IPR022278">
    <property type="entry name" value="Pser_aminoTfrase"/>
</dbReference>
<proteinExistence type="inferred from homology"/>
<evidence type="ECO:0000256" key="12">
    <source>
        <dbReference type="ARBA" id="ARBA00049007"/>
    </source>
</evidence>
<feature type="modified residue" description="N6-(pyridoxal phosphate)lysine" evidence="13">
    <location>
        <position position="237"/>
    </location>
</feature>
<evidence type="ECO:0000313" key="16">
    <source>
        <dbReference type="Proteomes" id="UP001499854"/>
    </source>
</evidence>
<keyword evidence="8 13" id="KW-0663">Pyridoxal phosphate</keyword>
<feature type="domain" description="Aminotransferase class V" evidence="14">
    <location>
        <begin position="179"/>
        <end position="372"/>
    </location>
</feature>
<comment type="cofactor">
    <cofactor evidence="13">
        <name>pyridoxal 5'-phosphate</name>
        <dbReference type="ChEBI" id="CHEBI:597326"/>
    </cofactor>
    <text evidence="13">Binds 1 pyridoxal phosphate per subunit.</text>
</comment>
<evidence type="ECO:0000256" key="1">
    <source>
        <dbReference type="ARBA" id="ARBA00003483"/>
    </source>
</evidence>
<comment type="catalytic activity">
    <reaction evidence="12 13">
        <text>O-phospho-L-serine + 2-oxoglutarate = 3-phosphooxypyruvate + L-glutamate</text>
        <dbReference type="Rhea" id="RHEA:14329"/>
        <dbReference type="ChEBI" id="CHEBI:16810"/>
        <dbReference type="ChEBI" id="CHEBI:18110"/>
        <dbReference type="ChEBI" id="CHEBI:29985"/>
        <dbReference type="ChEBI" id="CHEBI:57524"/>
        <dbReference type="EC" id="2.6.1.52"/>
    </reaction>
</comment>
<keyword evidence="4 13" id="KW-0963">Cytoplasm</keyword>
<evidence type="ECO:0000256" key="5">
    <source>
        <dbReference type="ARBA" id="ARBA00022576"/>
    </source>
</evidence>
<evidence type="ECO:0000256" key="13">
    <source>
        <dbReference type="HAMAP-Rule" id="MF_00160"/>
    </source>
</evidence>
<evidence type="ECO:0000256" key="6">
    <source>
        <dbReference type="ARBA" id="ARBA00022605"/>
    </source>
</evidence>
<comment type="catalytic activity">
    <reaction evidence="11 13">
        <text>4-(phosphooxy)-L-threonine + 2-oxoglutarate = (R)-3-hydroxy-2-oxo-4-phosphooxybutanoate + L-glutamate</text>
        <dbReference type="Rhea" id="RHEA:16573"/>
        <dbReference type="ChEBI" id="CHEBI:16810"/>
        <dbReference type="ChEBI" id="CHEBI:29985"/>
        <dbReference type="ChEBI" id="CHEBI:58452"/>
        <dbReference type="ChEBI" id="CHEBI:58538"/>
        <dbReference type="EC" id="2.6.1.52"/>
    </reaction>
</comment>
<keyword evidence="16" id="KW-1185">Reference proteome</keyword>
<comment type="pathway">
    <text evidence="2 13">Amino-acid biosynthesis; L-serine biosynthesis; L-serine from 3-phospho-D-glycerate: step 2/3.</text>
</comment>
<dbReference type="SUPFAM" id="SSF53383">
    <property type="entry name" value="PLP-dependent transferases"/>
    <property type="match status" value="1"/>
</dbReference>
<dbReference type="InterPro" id="IPR015421">
    <property type="entry name" value="PyrdxlP-dep_Trfase_major"/>
</dbReference>
<dbReference type="Pfam" id="PF00266">
    <property type="entry name" value="Aminotran_5"/>
    <property type="match status" value="1"/>
</dbReference>
<feature type="binding site" evidence="13">
    <location>
        <position position="213"/>
    </location>
    <ligand>
        <name>pyridoxal 5'-phosphate</name>
        <dbReference type="ChEBI" id="CHEBI:597326"/>
    </ligand>
</feature>
<dbReference type="NCBIfam" id="TIGR01366">
    <property type="entry name" value="serC_3"/>
    <property type="match status" value="1"/>
</dbReference>
<dbReference type="EMBL" id="BAAAQM010000021">
    <property type="protein sequence ID" value="GAA1975635.1"/>
    <property type="molecule type" value="Genomic_DNA"/>
</dbReference>
<feature type="binding site" evidence="13">
    <location>
        <position position="190"/>
    </location>
    <ligand>
        <name>pyridoxal 5'-phosphate</name>
        <dbReference type="ChEBI" id="CHEBI:597326"/>
    </ligand>
</feature>
<dbReference type="PIRSF" id="PIRSF000525">
    <property type="entry name" value="SerC"/>
    <property type="match status" value="1"/>
</dbReference>
<evidence type="ECO:0000256" key="8">
    <source>
        <dbReference type="ARBA" id="ARBA00022898"/>
    </source>
</evidence>
<keyword evidence="5 13" id="KW-0032">Aminotransferase</keyword>
<feature type="binding site" evidence="13">
    <location>
        <position position="86"/>
    </location>
    <ligand>
        <name>L-glutamate</name>
        <dbReference type="ChEBI" id="CHEBI:29985"/>
    </ligand>
</feature>
<dbReference type="Gene3D" id="3.40.640.10">
    <property type="entry name" value="Type I PLP-dependent aspartate aminotransferase-like (Major domain)"/>
    <property type="match status" value="1"/>
</dbReference>